<dbReference type="PANTHER" id="PTHR43664">
    <property type="entry name" value="MONOAMINE OXIDASE-RELATED"/>
    <property type="match status" value="1"/>
</dbReference>
<dbReference type="PANTHER" id="PTHR43664:SF1">
    <property type="entry name" value="BETA-METHYLMALYL-COA DEHYDRATASE"/>
    <property type="match status" value="1"/>
</dbReference>
<dbReference type="RefSeq" id="WP_343060789.1">
    <property type="nucleotide sequence ID" value="NZ_BAABEW010000012.1"/>
</dbReference>
<accession>A0A7W8HIM8</accession>
<dbReference type="Gene3D" id="3.10.129.10">
    <property type="entry name" value="Hotdog Thioesterase"/>
    <property type="match status" value="1"/>
</dbReference>
<feature type="domain" description="MaoC-like" evidence="1">
    <location>
        <begin position="19"/>
        <end position="127"/>
    </location>
</feature>
<dbReference type="InterPro" id="IPR029069">
    <property type="entry name" value="HotDog_dom_sf"/>
</dbReference>
<keyword evidence="3" id="KW-1185">Reference proteome</keyword>
<sequence>MTAPHHQLCEQRWFEDFQLGERFLLPSRTLTEALFAAFQLASGDNHPSHYDVEYCRAHGGPGLLAHGFQVLVQTAAGAGLFPHMVEDSMKGFIEQSSRFLKPVFAGDTLYCTLEVCELSPGRTTGVIALGSSVRNQRDELVMDGVQKYLLRKRPA</sequence>
<dbReference type="CDD" id="cd03441">
    <property type="entry name" value="R_hydratase_like"/>
    <property type="match status" value="1"/>
</dbReference>
<name>A0A7W8HIM8_9BURK</name>
<dbReference type="SUPFAM" id="SSF54637">
    <property type="entry name" value="Thioesterase/thiol ester dehydrase-isomerase"/>
    <property type="match status" value="1"/>
</dbReference>
<dbReference type="Proteomes" id="UP000532440">
    <property type="component" value="Unassembled WGS sequence"/>
</dbReference>
<organism evidence="2 3">
    <name type="scientific">Quisquiliibacterium transsilvanicum</name>
    <dbReference type="NCBI Taxonomy" id="1549638"/>
    <lineage>
        <taxon>Bacteria</taxon>
        <taxon>Pseudomonadati</taxon>
        <taxon>Pseudomonadota</taxon>
        <taxon>Betaproteobacteria</taxon>
        <taxon>Burkholderiales</taxon>
        <taxon>Burkholderiaceae</taxon>
        <taxon>Quisquiliibacterium</taxon>
    </lineage>
</organism>
<evidence type="ECO:0000259" key="1">
    <source>
        <dbReference type="Pfam" id="PF01575"/>
    </source>
</evidence>
<dbReference type="InterPro" id="IPR052342">
    <property type="entry name" value="MCH/BMMD"/>
</dbReference>
<dbReference type="InterPro" id="IPR002539">
    <property type="entry name" value="MaoC-like_dom"/>
</dbReference>
<dbReference type="AlphaFoldDB" id="A0A7W8HIM8"/>
<comment type="caution">
    <text evidence="2">The sequence shown here is derived from an EMBL/GenBank/DDBJ whole genome shotgun (WGS) entry which is preliminary data.</text>
</comment>
<dbReference type="Pfam" id="PF01575">
    <property type="entry name" value="MaoC_dehydratas"/>
    <property type="match status" value="1"/>
</dbReference>
<gene>
    <name evidence="2" type="ORF">HNQ70_002799</name>
</gene>
<evidence type="ECO:0000313" key="3">
    <source>
        <dbReference type="Proteomes" id="UP000532440"/>
    </source>
</evidence>
<proteinExistence type="predicted"/>
<reference evidence="2 3" key="1">
    <citation type="submission" date="2020-08" db="EMBL/GenBank/DDBJ databases">
        <title>Genomic Encyclopedia of Type Strains, Phase IV (KMG-IV): sequencing the most valuable type-strain genomes for metagenomic binning, comparative biology and taxonomic classification.</title>
        <authorList>
            <person name="Goeker M."/>
        </authorList>
    </citation>
    <scope>NUCLEOTIDE SEQUENCE [LARGE SCALE GENOMIC DNA]</scope>
    <source>
        <strain evidence="2 3">DSM 29781</strain>
    </source>
</reference>
<evidence type="ECO:0000313" key="2">
    <source>
        <dbReference type="EMBL" id="MBB5272776.1"/>
    </source>
</evidence>
<protein>
    <submittedName>
        <fullName evidence="2">Acyl dehydratase</fullName>
    </submittedName>
</protein>
<dbReference type="EMBL" id="JACHGB010000005">
    <property type="protein sequence ID" value="MBB5272776.1"/>
    <property type="molecule type" value="Genomic_DNA"/>
</dbReference>